<dbReference type="RefSeq" id="WP_143174234.1">
    <property type="nucleotide sequence ID" value="NZ_FQVN01000005.1"/>
</dbReference>
<name>A0A1M5FNR2_STRHI</name>
<organism evidence="1 2">
    <name type="scientific">Streptoalloteichus hindustanus</name>
    <dbReference type="NCBI Taxonomy" id="2017"/>
    <lineage>
        <taxon>Bacteria</taxon>
        <taxon>Bacillati</taxon>
        <taxon>Actinomycetota</taxon>
        <taxon>Actinomycetes</taxon>
        <taxon>Pseudonocardiales</taxon>
        <taxon>Pseudonocardiaceae</taxon>
        <taxon>Streptoalloteichus</taxon>
    </lineage>
</organism>
<accession>A0A1M5FNR2</accession>
<dbReference type="AlphaFoldDB" id="A0A1M5FNR2"/>
<evidence type="ECO:0000313" key="1">
    <source>
        <dbReference type="EMBL" id="SHF93074.1"/>
    </source>
</evidence>
<sequence length="121" mass="13166">MPLVLVHYQPGVAAESLLRLTPVLCATVSRLLRREDQGREIVVTPDMVKVRFVAASTMDHNMPDVLVEVEARAYASRLPGAEAMAAALGDALAPVLPPTTSCGVWFKLCVGGWHLTRGSWW</sequence>
<keyword evidence="2" id="KW-1185">Reference proteome</keyword>
<dbReference type="Proteomes" id="UP000184501">
    <property type="component" value="Unassembled WGS sequence"/>
</dbReference>
<protein>
    <recommendedName>
        <fullName evidence="3">5-carboxymethyl-2-hydroxymuconate isomerase</fullName>
    </recommendedName>
</protein>
<evidence type="ECO:0000313" key="2">
    <source>
        <dbReference type="Proteomes" id="UP000184501"/>
    </source>
</evidence>
<proteinExistence type="predicted"/>
<evidence type="ECO:0008006" key="3">
    <source>
        <dbReference type="Google" id="ProtNLM"/>
    </source>
</evidence>
<dbReference type="EMBL" id="FQVN01000005">
    <property type="protein sequence ID" value="SHF93074.1"/>
    <property type="molecule type" value="Genomic_DNA"/>
</dbReference>
<dbReference type="OrthoDB" id="3787369at2"/>
<gene>
    <name evidence="1" type="ORF">SAMN05444320_105521</name>
</gene>
<reference evidence="1 2" key="1">
    <citation type="submission" date="2016-11" db="EMBL/GenBank/DDBJ databases">
        <authorList>
            <person name="Jaros S."/>
            <person name="Januszkiewicz K."/>
            <person name="Wedrychowicz H."/>
        </authorList>
    </citation>
    <scope>NUCLEOTIDE SEQUENCE [LARGE SCALE GENOMIC DNA]</scope>
    <source>
        <strain evidence="1 2">DSM 44523</strain>
    </source>
</reference>